<dbReference type="GeneID" id="54362184"/>
<dbReference type="Proteomes" id="UP000504637">
    <property type="component" value="Unplaced"/>
</dbReference>
<dbReference type="OrthoDB" id="3485059at2759"/>
<evidence type="ECO:0000313" key="2">
    <source>
        <dbReference type="Proteomes" id="UP000504637"/>
    </source>
</evidence>
<evidence type="ECO:0000256" key="1">
    <source>
        <dbReference type="SAM" id="SignalP"/>
    </source>
</evidence>
<dbReference type="InterPro" id="IPR021054">
    <property type="entry name" value="Cell_wall_mannoprotein_1"/>
</dbReference>
<dbReference type="Gene3D" id="1.20.1280.140">
    <property type="match status" value="1"/>
</dbReference>
<dbReference type="RefSeq" id="XP_033460967.1">
    <property type="nucleotide sequence ID" value="XM_033604384.1"/>
</dbReference>
<reference evidence="3" key="2">
    <citation type="submission" date="2020-04" db="EMBL/GenBank/DDBJ databases">
        <authorList>
            <consortium name="NCBI Genome Project"/>
        </authorList>
    </citation>
    <scope>NUCLEOTIDE SEQUENCE</scope>
    <source>
        <strain evidence="3">CBS 342.82</strain>
    </source>
</reference>
<evidence type="ECO:0000313" key="3">
    <source>
        <dbReference type="RefSeq" id="XP_033460967.1"/>
    </source>
</evidence>
<protein>
    <submittedName>
        <fullName evidence="3">Uncharacterized protein</fullName>
    </submittedName>
</protein>
<dbReference type="PANTHER" id="PTHR38123">
    <property type="entry name" value="CELL WALL SERINE-THREONINE-RICH GALACTOMANNOPROTEIN MP1 (AFU_ORTHOLOGUE AFUA_4G03240)"/>
    <property type="match status" value="1"/>
</dbReference>
<proteinExistence type="predicted"/>
<dbReference type="PANTHER" id="PTHR38123:SF6">
    <property type="entry name" value="CELL WALL SERINE-THREONINE-RICH GALACTOMANNOPROTEIN MP1 (AFU_ORTHOLOGUE AFUA_4G03240)"/>
    <property type="match status" value="1"/>
</dbReference>
<feature type="signal peptide" evidence="1">
    <location>
        <begin position="1"/>
        <end position="16"/>
    </location>
</feature>
<reference evidence="3" key="3">
    <citation type="submission" date="2025-08" db="UniProtKB">
        <authorList>
            <consortium name="RefSeq"/>
        </authorList>
    </citation>
    <scope>IDENTIFICATION</scope>
    <source>
        <strain evidence="3">CBS 342.82</strain>
    </source>
</reference>
<dbReference type="AlphaFoldDB" id="A0A6J3M787"/>
<reference evidence="3" key="1">
    <citation type="submission" date="2020-01" db="EMBL/GenBank/DDBJ databases">
        <authorList>
            <consortium name="DOE Joint Genome Institute"/>
            <person name="Haridas S."/>
            <person name="Albert R."/>
            <person name="Binder M."/>
            <person name="Bloem J."/>
            <person name="Labutti K."/>
            <person name="Salamov A."/>
            <person name="Andreopoulos B."/>
            <person name="Baker S.E."/>
            <person name="Barry K."/>
            <person name="Bills G."/>
            <person name="Bluhm B.H."/>
            <person name="Cannon C."/>
            <person name="Castanera R."/>
            <person name="Culley D.E."/>
            <person name="Daum C."/>
            <person name="Ezra D."/>
            <person name="Gonzalez J.B."/>
            <person name="Henrissat B."/>
            <person name="Kuo A."/>
            <person name="Liang C."/>
            <person name="Lipzen A."/>
            <person name="Lutzoni F."/>
            <person name="Magnuson J."/>
            <person name="Mondo S."/>
            <person name="Nolan M."/>
            <person name="Ohm R."/>
            <person name="Pangilinan J."/>
            <person name="Park H.-J."/>
            <person name="Ramirez L."/>
            <person name="Alfaro M."/>
            <person name="Sun H."/>
            <person name="Tritt A."/>
            <person name="Yoshinaga Y."/>
            <person name="Zwiers L.-H."/>
            <person name="Turgeon B.G."/>
            <person name="Goodwin S.B."/>
            <person name="Spatafora J.W."/>
            <person name="Crous P.W."/>
            <person name="Grigoriev I.V."/>
        </authorList>
    </citation>
    <scope>NUCLEOTIDE SEQUENCE</scope>
    <source>
        <strain evidence="3">CBS 342.82</strain>
    </source>
</reference>
<feature type="chain" id="PRO_5026688000" evidence="1">
    <location>
        <begin position="17"/>
        <end position="183"/>
    </location>
</feature>
<keyword evidence="1" id="KW-0732">Signal</keyword>
<keyword evidence="2" id="KW-1185">Reference proteome</keyword>
<organism evidence="3">
    <name type="scientific">Dissoconium aciculare CBS 342.82</name>
    <dbReference type="NCBI Taxonomy" id="1314786"/>
    <lineage>
        <taxon>Eukaryota</taxon>
        <taxon>Fungi</taxon>
        <taxon>Dikarya</taxon>
        <taxon>Ascomycota</taxon>
        <taxon>Pezizomycotina</taxon>
        <taxon>Dothideomycetes</taxon>
        <taxon>Dothideomycetidae</taxon>
        <taxon>Mycosphaerellales</taxon>
        <taxon>Dissoconiaceae</taxon>
        <taxon>Dissoconium</taxon>
    </lineage>
</organism>
<name>A0A6J3M787_9PEZI</name>
<sequence length="183" mass="19166">MRFSLIAAALPLLAVASPVVKRATDADVTAISTAISYIAGNITKLDNQINKLGVNDTIGGLFTLFSTGDLQKAITNTETVVDGVSGQFDDNQSGALAIPLTQLVPKVVGLLNDIVKAHPKIRTALLGGDASFIVAINLKDSYTKTQSFEGKLVAKLSAQYQAIAPQVTSQIDTAFQAAIADYS</sequence>
<dbReference type="GO" id="GO:0005576">
    <property type="term" value="C:extracellular region"/>
    <property type="evidence" value="ECO:0007669"/>
    <property type="project" value="TreeGrafter"/>
</dbReference>
<dbReference type="Pfam" id="PF12296">
    <property type="entry name" value="HsbA"/>
    <property type="match status" value="1"/>
</dbReference>
<gene>
    <name evidence="3" type="ORF">K489DRAFT_378307</name>
</gene>
<accession>A0A6J3M787</accession>